<reference evidence="7" key="1">
    <citation type="submission" date="2020-05" db="EMBL/GenBank/DDBJ databases">
        <authorList>
            <person name="Chiriac C."/>
            <person name="Salcher M."/>
            <person name="Ghai R."/>
            <person name="Kavagutti S V."/>
        </authorList>
    </citation>
    <scope>NUCLEOTIDE SEQUENCE</scope>
</reference>
<name>A0A6J6YE36_9ZZZZ</name>
<dbReference type="InterPro" id="IPR012506">
    <property type="entry name" value="TMEM86B-like"/>
</dbReference>
<proteinExistence type="inferred from homology"/>
<evidence type="ECO:0000256" key="4">
    <source>
        <dbReference type="ARBA" id="ARBA00022989"/>
    </source>
</evidence>
<dbReference type="Pfam" id="PF07947">
    <property type="entry name" value="YhhN"/>
    <property type="match status" value="1"/>
</dbReference>
<protein>
    <submittedName>
        <fullName evidence="7">Unannotated protein</fullName>
    </submittedName>
</protein>
<dbReference type="EMBL" id="CAFAAH010000183">
    <property type="protein sequence ID" value="CAB4803877.1"/>
    <property type="molecule type" value="Genomic_DNA"/>
</dbReference>
<sequence>MNPLAVAILLLAGVVALVDWWAVLRSNKRIEYVAKPGVLILLIGVALALDPKYSSMRAWFVAALVLSLIGDIFLMLPSDRFVPGLSAFLLAHVAYSVGFLIHSPGSPAPIITTLLVVAFSVNSWRRLAAGMKAGGQSAYLPPVTAYVVVIGVMGAAALASGNLVAVAGALLFVLSDSIIGETRFVGERSWGPMAVITTYHLGQALLVLSLVR</sequence>
<gene>
    <name evidence="7" type="ORF">UFOPK2996_01214</name>
    <name evidence="8" type="ORF">UFOPK3317_01263</name>
</gene>
<feature type="transmembrane region" description="Helical" evidence="6">
    <location>
        <begin position="81"/>
        <end position="101"/>
    </location>
</feature>
<accession>A0A6J6YE36</accession>
<evidence type="ECO:0000256" key="3">
    <source>
        <dbReference type="ARBA" id="ARBA00022692"/>
    </source>
</evidence>
<evidence type="ECO:0000256" key="1">
    <source>
        <dbReference type="ARBA" id="ARBA00004141"/>
    </source>
</evidence>
<evidence type="ECO:0000256" key="6">
    <source>
        <dbReference type="SAM" id="Phobius"/>
    </source>
</evidence>
<dbReference type="PANTHER" id="PTHR31885">
    <property type="entry name" value="GH04784P"/>
    <property type="match status" value="1"/>
</dbReference>
<evidence type="ECO:0000313" key="7">
    <source>
        <dbReference type="EMBL" id="CAB4803877.1"/>
    </source>
</evidence>
<feature type="transmembrane region" description="Helical" evidence="6">
    <location>
        <begin position="56"/>
        <end position="75"/>
    </location>
</feature>
<dbReference type="PANTHER" id="PTHR31885:SF6">
    <property type="entry name" value="GH04784P"/>
    <property type="match status" value="1"/>
</dbReference>
<dbReference type="GO" id="GO:0016787">
    <property type="term" value="F:hydrolase activity"/>
    <property type="evidence" value="ECO:0007669"/>
    <property type="project" value="TreeGrafter"/>
</dbReference>
<dbReference type="EMBL" id="CAFBLK010000249">
    <property type="protein sequence ID" value="CAB4877989.1"/>
    <property type="molecule type" value="Genomic_DNA"/>
</dbReference>
<feature type="transmembrane region" description="Helical" evidence="6">
    <location>
        <begin position="145"/>
        <end position="174"/>
    </location>
</feature>
<comment type="similarity">
    <text evidence="2">Belongs to the TMEM86 family.</text>
</comment>
<organism evidence="7">
    <name type="scientific">freshwater metagenome</name>
    <dbReference type="NCBI Taxonomy" id="449393"/>
    <lineage>
        <taxon>unclassified sequences</taxon>
        <taxon>metagenomes</taxon>
        <taxon>ecological metagenomes</taxon>
    </lineage>
</organism>
<keyword evidence="4 6" id="KW-1133">Transmembrane helix</keyword>
<feature type="transmembrane region" description="Helical" evidence="6">
    <location>
        <begin position="32"/>
        <end position="49"/>
    </location>
</feature>
<feature type="transmembrane region" description="Helical" evidence="6">
    <location>
        <begin position="108"/>
        <end position="125"/>
    </location>
</feature>
<evidence type="ECO:0000256" key="5">
    <source>
        <dbReference type="ARBA" id="ARBA00023136"/>
    </source>
</evidence>
<dbReference type="AlphaFoldDB" id="A0A6J6YE36"/>
<keyword evidence="3 6" id="KW-0812">Transmembrane</keyword>
<comment type="subcellular location">
    <subcellularLocation>
        <location evidence="1">Membrane</location>
        <topology evidence="1">Multi-pass membrane protein</topology>
    </subcellularLocation>
</comment>
<keyword evidence="5 6" id="KW-0472">Membrane</keyword>
<evidence type="ECO:0000313" key="8">
    <source>
        <dbReference type="EMBL" id="CAB4877989.1"/>
    </source>
</evidence>
<evidence type="ECO:0000256" key="2">
    <source>
        <dbReference type="ARBA" id="ARBA00007375"/>
    </source>
</evidence>
<dbReference type="GO" id="GO:0016020">
    <property type="term" value="C:membrane"/>
    <property type="evidence" value="ECO:0007669"/>
    <property type="project" value="UniProtKB-SubCell"/>
</dbReference>